<keyword evidence="5" id="KW-0229">DNA integration</keyword>
<proteinExistence type="predicted"/>
<dbReference type="PANTHER" id="PTHR30349">
    <property type="entry name" value="PHAGE INTEGRASE-RELATED"/>
    <property type="match status" value="1"/>
</dbReference>
<dbReference type="InterPro" id="IPR011010">
    <property type="entry name" value="DNA_brk_join_enz"/>
</dbReference>
<organism evidence="12 13">
    <name type="scientific">Ruminococcus gauvreauii</name>
    <dbReference type="NCBI Taxonomy" id="438033"/>
    <lineage>
        <taxon>Bacteria</taxon>
        <taxon>Bacillati</taxon>
        <taxon>Bacillota</taxon>
        <taxon>Clostridia</taxon>
        <taxon>Eubacteriales</taxon>
        <taxon>Oscillospiraceae</taxon>
        <taxon>Ruminococcus</taxon>
    </lineage>
</organism>
<evidence type="ECO:0000256" key="6">
    <source>
        <dbReference type="ARBA" id="ARBA00023125"/>
    </source>
</evidence>
<dbReference type="PROSITE" id="PS51898">
    <property type="entry name" value="TYR_RECOMBINASE"/>
    <property type="match status" value="1"/>
</dbReference>
<dbReference type="PANTHER" id="PTHR30349:SF77">
    <property type="entry name" value="TYROSINE RECOMBINASE XERC"/>
    <property type="match status" value="1"/>
</dbReference>
<evidence type="ECO:0000256" key="7">
    <source>
        <dbReference type="ARBA" id="ARBA00023172"/>
    </source>
</evidence>
<evidence type="ECO:0000256" key="4">
    <source>
        <dbReference type="ARBA" id="ARBA00022829"/>
    </source>
</evidence>
<dbReference type="InterPro" id="IPR013762">
    <property type="entry name" value="Integrase-like_cat_sf"/>
</dbReference>
<comment type="subcellular location">
    <subcellularLocation>
        <location evidence="1">Cytoplasm</location>
    </subcellularLocation>
</comment>
<evidence type="ECO:0000256" key="8">
    <source>
        <dbReference type="ARBA" id="ARBA00023306"/>
    </source>
</evidence>
<evidence type="ECO:0000259" key="10">
    <source>
        <dbReference type="PROSITE" id="PS51898"/>
    </source>
</evidence>
<evidence type="ECO:0000259" key="11">
    <source>
        <dbReference type="PROSITE" id="PS51900"/>
    </source>
</evidence>
<gene>
    <name evidence="12" type="ORF">NQ502_18870</name>
</gene>
<evidence type="ECO:0000256" key="9">
    <source>
        <dbReference type="PROSITE-ProRule" id="PRU01248"/>
    </source>
</evidence>
<keyword evidence="3" id="KW-0132">Cell division</keyword>
<keyword evidence="4" id="KW-0159">Chromosome partition</keyword>
<dbReference type="Gene3D" id="1.10.150.130">
    <property type="match status" value="1"/>
</dbReference>
<dbReference type="InterPro" id="IPR044068">
    <property type="entry name" value="CB"/>
</dbReference>
<evidence type="ECO:0000313" key="12">
    <source>
        <dbReference type="EMBL" id="UWP59392.1"/>
    </source>
</evidence>
<dbReference type="RefSeq" id="WP_028528004.1">
    <property type="nucleotide sequence ID" value="NZ_CABLBR010000006.1"/>
</dbReference>
<dbReference type="Gene3D" id="1.10.443.10">
    <property type="entry name" value="Intergrase catalytic core"/>
    <property type="match status" value="1"/>
</dbReference>
<dbReference type="EMBL" id="CP102290">
    <property type="protein sequence ID" value="UWP59392.1"/>
    <property type="molecule type" value="Genomic_DNA"/>
</dbReference>
<dbReference type="SUPFAM" id="SSF56349">
    <property type="entry name" value="DNA breaking-rejoining enzymes"/>
    <property type="match status" value="1"/>
</dbReference>
<keyword evidence="6 9" id="KW-0238">DNA-binding</keyword>
<protein>
    <submittedName>
        <fullName evidence="12">Tyrosine-type recombinase/integrase</fullName>
    </submittedName>
</protein>
<dbReference type="InterPro" id="IPR002104">
    <property type="entry name" value="Integrase_catalytic"/>
</dbReference>
<feature type="domain" description="Tyr recombinase" evidence="10">
    <location>
        <begin position="149"/>
        <end position="345"/>
    </location>
</feature>
<sequence>MNNRTTYHEQTDIQNIMKLREVLKTLPPFARDYFRSIDATTTTKTRISYAYDIRVFFQFLLEENPVYKDRSMDSFTVDVLDQMQALDIEEYMEYLKVYKGVGENLNTNGERGLKRKISALRSFYAYYYKREMIHTNPTVLVDMPRIHEKAIIRLDTDEVAMLLDHIEHCGDHLTGQKKVYYEKTKERDLALVTLLLGTGVRVSECVGLDVEDIDFKNNGIKVTRKGGNEMIVYFGQEVEKALKNYLEVRKGITPVTGHEHALFYSTQRKRIGIQAVENLVKKYTSEITTTKKITPHKLRSTYGTALYQETGDIYLVADVLGHKDVNTTKKHYAAIDDSRRRKAAGAVKLRED</sequence>
<keyword evidence="8" id="KW-0131">Cell cycle</keyword>
<keyword evidence="7" id="KW-0233">DNA recombination</keyword>
<evidence type="ECO:0000256" key="2">
    <source>
        <dbReference type="ARBA" id="ARBA00022490"/>
    </source>
</evidence>
<evidence type="ECO:0000256" key="5">
    <source>
        <dbReference type="ARBA" id="ARBA00022908"/>
    </source>
</evidence>
<dbReference type="InterPro" id="IPR010998">
    <property type="entry name" value="Integrase_recombinase_N"/>
</dbReference>
<reference evidence="12" key="1">
    <citation type="journal article" date="2022" name="Cell">
        <title>Design, construction, and in vivo augmentation of a complex gut microbiome.</title>
        <authorList>
            <person name="Cheng A.G."/>
            <person name="Ho P.Y."/>
            <person name="Aranda-Diaz A."/>
            <person name="Jain S."/>
            <person name="Yu F.B."/>
            <person name="Meng X."/>
            <person name="Wang M."/>
            <person name="Iakiviak M."/>
            <person name="Nagashima K."/>
            <person name="Zhao A."/>
            <person name="Murugkar P."/>
            <person name="Patil A."/>
            <person name="Atabakhsh K."/>
            <person name="Weakley A."/>
            <person name="Yan J."/>
            <person name="Brumbaugh A.R."/>
            <person name="Higginbottom S."/>
            <person name="Dimas A."/>
            <person name="Shiver A.L."/>
            <person name="Deutschbauer A."/>
            <person name="Neff N."/>
            <person name="Sonnenburg J.L."/>
            <person name="Huang K.C."/>
            <person name="Fischbach M.A."/>
        </authorList>
    </citation>
    <scope>NUCLEOTIDE SEQUENCE</scope>
    <source>
        <strain evidence="12">DSM 19829</strain>
    </source>
</reference>
<dbReference type="InterPro" id="IPR050090">
    <property type="entry name" value="Tyrosine_recombinase_XerCD"/>
</dbReference>
<dbReference type="Proteomes" id="UP001060164">
    <property type="component" value="Chromosome"/>
</dbReference>
<name>A0ABY5VGJ8_9FIRM</name>
<accession>A0ABY5VGJ8</accession>
<evidence type="ECO:0000313" key="13">
    <source>
        <dbReference type="Proteomes" id="UP001060164"/>
    </source>
</evidence>
<feature type="domain" description="Core-binding (CB)" evidence="11">
    <location>
        <begin position="24"/>
        <end position="128"/>
    </location>
</feature>
<keyword evidence="13" id="KW-1185">Reference proteome</keyword>
<dbReference type="Pfam" id="PF00589">
    <property type="entry name" value="Phage_integrase"/>
    <property type="match status" value="1"/>
</dbReference>
<evidence type="ECO:0000256" key="1">
    <source>
        <dbReference type="ARBA" id="ARBA00004496"/>
    </source>
</evidence>
<evidence type="ECO:0000256" key="3">
    <source>
        <dbReference type="ARBA" id="ARBA00022618"/>
    </source>
</evidence>
<keyword evidence="2" id="KW-0963">Cytoplasm</keyword>
<dbReference type="PROSITE" id="PS51900">
    <property type="entry name" value="CB"/>
    <property type="match status" value="1"/>
</dbReference>